<feature type="transmembrane region" description="Helical" evidence="9">
    <location>
        <begin position="772"/>
        <end position="791"/>
    </location>
</feature>
<dbReference type="SUPFAM" id="SSF143865">
    <property type="entry name" value="CorA soluble domain-like"/>
    <property type="match status" value="1"/>
</dbReference>
<dbReference type="Gene3D" id="1.20.58.340">
    <property type="entry name" value="Magnesium transport protein CorA, transmembrane region"/>
    <property type="match status" value="2"/>
</dbReference>
<dbReference type="InterPro" id="IPR002523">
    <property type="entry name" value="MgTranspt_CorA/ZnTranspt_ZntB"/>
</dbReference>
<evidence type="ECO:0000256" key="3">
    <source>
        <dbReference type="ARBA" id="ARBA00022448"/>
    </source>
</evidence>
<evidence type="ECO:0000256" key="9">
    <source>
        <dbReference type="SAM" id="Phobius"/>
    </source>
</evidence>
<dbReference type="OrthoDB" id="165352at2759"/>
<dbReference type="KEGG" id="bsc:COCSADRAFT_189947"/>
<dbReference type="Proteomes" id="UP000016934">
    <property type="component" value="Unassembled WGS sequence"/>
</dbReference>
<evidence type="ECO:0000313" key="11">
    <source>
        <dbReference type="Proteomes" id="UP000016934"/>
    </source>
</evidence>
<feature type="region of interest" description="Disordered" evidence="8">
    <location>
        <begin position="197"/>
        <end position="330"/>
    </location>
</feature>
<feature type="compositionally biased region" description="Acidic residues" evidence="8">
    <location>
        <begin position="447"/>
        <end position="460"/>
    </location>
</feature>
<gene>
    <name evidence="10" type="ORF">COCSADRAFT_189947</name>
</gene>
<proteinExistence type="inferred from homology"/>
<dbReference type="GO" id="GO:0015095">
    <property type="term" value="F:magnesium ion transmembrane transporter activity"/>
    <property type="evidence" value="ECO:0007669"/>
    <property type="project" value="TreeGrafter"/>
</dbReference>
<keyword evidence="3" id="KW-0813">Transport</keyword>
<evidence type="ECO:0000256" key="5">
    <source>
        <dbReference type="ARBA" id="ARBA00022692"/>
    </source>
</evidence>
<dbReference type="GeneID" id="19133700"/>
<keyword evidence="11" id="KW-1185">Reference proteome</keyword>
<dbReference type="SUPFAM" id="SSF144083">
    <property type="entry name" value="Magnesium transport protein CorA, transmembrane region"/>
    <property type="match status" value="1"/>
</dbReference>
<keyword evidence="4" id="KW-1003">Cell membrane</keyword>
<dbReference type="HOGENOM" id="CLU_015119_0_0_1"/>
<evidence type="ECO:0000256" key="2">
    <source>
        <dbReference type="ARBA" id="ARBA00009765"/>
    </source>
</evidence>
<dbReference type="PANTHER" id="PTHR46494:SF1">
    <property type="entry name" value="CORA FAMILY METAL ION TRANSPORTER (EUROFUNG)"/>
    <property type="match status" value="1"/>
</dbReference>
<comment type="subcellular location">
    <subcellularLocation>
        <location evidence="1">Cell membrane</location>
        <topology evidence="1">Multi-pass membrane protein</topology>
    </subcellularLocation>
</comment>
<feature type="compositionally biased region" description="Basic residues" evidence="8">
    <location>
        <begin position="302"/>
        <end position="312"/>
    </location>
</feature>
<comment type="similarity">
    <text evidence="2">Belongs to the CorA metal ion transporter (MIT) (TC 1.A.35) family.</text>
</comment>
<dbReference type="PANTHER" id="PTHR46494">
    <property type="entry name" value="CORA FAMILY METAL ION TRANSPORTER (EUROFUNG)"/>
    <property type="match status" value="1"/>
</dbReference>
<dbReference type="AlphaFoldDB" id="M2T7L0"/>
<dbReference type="RefSeq" id="XP_007699475.1">
    <property type="nucleotide sequence ID" value="XM_007701285.1"/>
</dbReference>
<dbReference type="GO" id="GO:0005886">
    <property type="term" value="C:plasma membrane"/>
    <property type="evidence" value="ECO:0007669"/>
    <property type="project" value="UniProtKB-SubCell"/>
</dbReference>
<dbReference type="eggNOG" id="ENOG502QVFZ">
    <property type="taxonomic scope" value="Eukaryota"/>
</dbReference>
<dbReference type="InterPro" id="IPR045863">
    <property type="entry name" value="CorA_TM1_TM2"/>
</dbReference>
<evidence type="ECO:0000256" key="6">
    <source>
        <dbReference type="ARBA" id="ARBA00022989"/>
    </source>
</evidence>
<dbReference type="EMBL" id="KB445642">
    <property type="protein sequence ID" value="EMD64942.1"/>
    <property type="molecule type" value="Genomic_DNA"/>
</dbReference>
<feature type="region of interest" description="Disordered" evidence="8">
    <location>
        <begin position="445"/>
        <end position="489"/>
    </location>
</feature>
<keyword evidence="7 9" id="KW-0472">Membrane</keyword>
<reference evidence="10 11" key="1">
    <citation type="journal article" date="2012" name="PLoS Pathog.">
        <title>Diverse lifestyles and strategies of plant pathogenesis encoded in the genomes of eighteen Dothideomycetes fungi.</title>
        <authorList>
            <person name="Ohm R.A."/>
            <person name="Feau N."/>
            <person name="Henrissat B."/>
            <person name="Schoch C.L."/>
            <person name="Horwitz B.A."/>
            <person name="Barry K.W."/>
            <person name="Condon B.J."/>
            <person name="Copeland A.C."/>
            <person name="Dhillon B."/>
            <person name="Glaser F."/>
            <person name="Hesse C.N."/>
            <person name="Kosti I."/>
            <person name="LaButti K."/>
            <person name="Lindquist E.A."/>
            <person name="Lucas S."/>
            <person name="Salamov A.A."/>
            <person name="Bradshaw R.E."/>
            <person name="Ciuffetti L."/>
            <person name="Hamelin R.C."/>
            <person name="Kema G.H.J."/>
            <person name="Lawrence C."/>
            <person name="Scott J.A."/>
            <person name="Spatafora J.W."/>
            <person name="Turgeon B.G."/>
            <person name="de Wit P.J.G.M."/>
            <person name="Zhong S."/>
            <person name="Goodwin S.B."/>
            <person name="Grigoriev I.V."/>
        </authorList>
    </citation>
    <scope>NUCLEOTIDE SEQUENCE [LARGE SCALE GENOMIC DNA]</scope>
    <source>
        <strain evidence="11">ND90Pr / ATCC 201652</strain>
    </source>
</reference>
<dbReference type="OMA" id="RELHAMQ"/>
<evidence type="ECO:0000256" key="8">
    <source>
        <dbReference type="SAM" id="MobiDB-lite"/>
    </source>
</evidence>
<accession>M2T7L0</accession>
<protein>
    <submittedName>
        <fullName evidence="10">Uncharacterized protein</fullName>
    </submittedName>
</protein>
<evidence type="ECO:0000256" key="4">
    <source>
        <dbReference type="ARBA" id="ARBA00022475"/>
    </source>
</evidence>
<evidence type="ECO:0000313" key="10">
    <source>
        <dbReference type="EMBL" id="EMD64942.1"/>
    </source>
</evidence>
<dbReference type="GO" id="GO:0050897">
    <property type="term" value="F:cobalt ion binding"/>
    <property type="evidence" value="ECO:0007669"/>
    <property type="project" value="TreeGrafter"/>
</dbReference>
<dbReference type="InterPro" id="IPR045861">
    <property type="entry name" value="CorA_cytoplasmic_dom"/>
</dbReference>
<dbReference type="Pfam" id="PF01544">
    <property type="entry name" value="CorA"/>
    <property type="match status" value="1"/>
</dbReference>
<sequence>MECWLRLGWLAGRLAWVDGGGKRRFGMGGQGLASRCHSQAQALAPPAEKGSLEPLISCVTPARSRSNLSPTPPVAAPKCRLQIISLIVLSAPLHSLLPNAPSFAPHSDAPFDWSAYLRCRPTALLAALRRAHGETWHGETLHQLRQHAPSQPRSLHGRTVRSVPVRPLPSRIRQRPNSTISTLRIYTSLLDLLPNPVSSPARPSPSNTPFSPYIDSNRPVMSASPHDTRVQDFASVPPPPTDPERSASDSAAPPQLTLDTQLNGEQRSRGRSATATTATSAAATNPDTLLSPDRGSIDSTLRRRITRSHTVKHYQSPTRQYHHQEPGAEPGVDTKNDNEAANYHHLYAPCQITVVDFSDQRVECHELDNDTLEEFLKHPKEDWVTSRWINVNGLSWDVIRTLGNHKQLHRLAIEDLMSPQSRTKVDWYSDQAFMLLTLSKLVRTPVDEDSESDSDSDLDDTDRRYEASRSRSRPRHSSHHQKQKKNRKPSLFKRAKRMFFSRNNDEGKSKKDDMMHALDGIEKQLDGTPLERLRTATPPATTAVRTLQRYRGGYNLDRIVYLEQHSALTEKHLTVSVEQVSIFLLADNSVISFFEHSADDVEGMILKRLRTEDTILRRSQDSSMVVQAIIDAIVDLAIPVVAAYEDAMGELELDVLEEPELHHSQLLYLLTSELSILRNTIQPIVSLINSLRDHKADPMTQSMLAHTNSNLATRKTMTSINISPLAHTYLGDVEDHCIMITASLDQMRRAADNLIDLIFNMMGAYQNESMKILTATTIFFLPLTFLVGYFGQNFARFNGVQHNSDAFFWIIAVPVMFVTLLVLMADRIIRKFKHWSGKLKRREAKRRAVRKARAGANGMLGDGMGMGRHGVEGHQHKAKRRQTMYTKGNIGSF</sequence>
<organism evidence="10 11">
    <name type="scientific">Cochliobolus sativus (strain ND90Pr / ATCC 201652)</name>
    <name type="common">Common root rot and spot blotch fungus</name>
    <name type="synonym">Bipolaris sorokiniana</name>
    <dbReference type="NCBI Taxonomy" id="665912"/>
    <lineage>
        <taxon>Eukaryota</taxon>
        <taxon>Fungi</taxon>
        <taxon>Dikarya</taxon>
        <taxon>Ascomycota</taxon>
        <taxon>Pezizomycotina</taxon>
        <taxon>Dothideomycetes</taxon>
        <taxon>Pleosporomycetidae</taxon>
        <taxon>Pleosporales</taxon>
        <taxon>Pleosporineae</taxon>
        <taxon>Pleosporaceae</taxon>
        <taxon>Bipolaris</taxon>
    </lineage>
</organism>
<feature type="compositionally biased region" description="Low complexity" evidence="8">
    <location>
        <begin position="272"/>
        <end position="284"/>
    </location>
</feature>
<evidence type="ECO:0000256" key="7">
    <source>
        <dbReference type="ARBA" id="ARBA00023136"/>
    </source>
</evidence>
<dbReference type="GO" id="GO:0015087">
    <property type="term" value="F:cobalt ion transmembrane transporter activity"/>
    <property type="evidence" value="ECO:0007669"/>
    <property type="project" value="TreeGrafter"/>
</dbReference>
<dbReference type="Gene3D" id="3.30.460.20">
    <property type="entry name" value="CorA soluble domain-like"/>
    <property type="match status" value="1"/>
</dbReference>
<reference evidence="11" key="2">
    <citation type="journal article" date="2013" name="PLoS Genet.">
        <title>Comparative genome structure, secondary metabolite, and effector coding capacity across Cochliobolus pathogens.</title>
        <authorList>
            <person name="Condon B.J."/>
            <person name="Leng Y."/>
            <person name="Wu D."/>
            <person name="Bushley K.E."/>
            <person name="Ohm R.A."/>
            <person name="Otillar R."/>
            <person name="Martin J."/>
            <person name="Schackwitz W."/>
            <person name="Grimwood J."/>
            <person name="MohdZainudin N."/>
            <person name="Xue C."/>
            <person name="Wang R."/>
            <person name="Manning V.A."/>
            <person name="Dhillon B."/>
            <person name="Tu Z.J."/>
            <person name="Steffenson B.J."/>
            <person name="Salamov A."/>
            <person name="Sun H."/>
            <person name="Lowry S."/>
            <person name="LaButti K."/>
            <person name="Han J."/>
            <person name="Copeland A."/>
            <person name="Lindquist E."/>
            <person name="Barry K."/>
            <person name="Schmutz J."/>
            <person name="Baker S.E."/>
            <person name="Ciuffetti L.M."/>
            <person name="Grigoriev I.V."/>
            <person name="Zhong S."/>
            <person name="Turgeon B.G."/>
        </authorList>
    </citation>
    <scope>NUCLEOTIDE SEQUENCE [LARGE SCALE GENOMIC DNA]</scope>
    <source>
        <strain evidence="11">ND90Pr / ATCC 201652</strain>
    </source>
</reference>
<keyword evidence="5 9" id="KW-0812">Transmembrane</keyword>
<feature type="compositionally biased region" description="Basic residues" evidence="8">
    <location>
        <begin position="470"/>
        <end position="489"/>
    </location>
</feature>
<dbReference type="GO" id="GO:0000287">
    <property type="term" value="F:magnesium ion binding"/>
    <property type="evidence" value="ECO:0007669"/>
    <property type="project" value="TreeGrafter"/>
</dbReference>
<evidence type="ECO:0000256" key="1">
    <source>
        <dbReference type="ARBA" id="ARBA00004651"/>
    </source>
</evidence>
<keyword evidence="6 9" id="KW-1133">Transmembrane helix</keyword>
<name>M2T7L0_COCSN</name>
<feature type="transmembrane region" description="Helical" evidence="9">
    <location>
        <begin position="806"/>
        <end position="825"/>
    </location>
</feature>
<dbReference type="STRING" id="665912.M2T7L0"/>